<dbReference type="PANTHER" id="PTHR35936:SF19">
    <property type="entry name" value="AMINO-ACID-BINDING PROTEIN YXEM-RELATED"/>
    <property type="match status" value="1"/>
</dbReference>
<evidence type="ECO:0000256" key="1">
    <source>
        <dbReference type="ARBA" id="ARBA00022729"/>
    </source>
</evidence>
<keyword evidence="1 2" id="KW-0732">Signal</keyword>
<evidence type="ECO:0000256" key="2">
    <source>
        <dbReference type="SAM" id="SignalP"/>
    </source>
</evidence>
<dbReference type="EMBL" id="JAVBIK010000001">
    <property type="protein sequence ID" value="MDT7517181.1"/>
    <property type="molecule type" value="Genomic_DNA"/>
</dbReference>
<feature type="chain" id="PRO_5046667946" evidence="2">
    <location>
        <begin position="24"/>
        <end position="245"/>
    </location>
</feature>
<dbReference type="Pfam" id="PF00497">
    <property type="entry name" value="SBP_bac_3"/>
    <property type="match status" value="1"/>
</dbReference>
<dbReference type="InterPro" id="IPR001638">
    <property type="entry name" value="Solute-binding_3/MltF_N"/>
</dbReference>
<gene>
    <name evidence="4" type="ORF">RAE19_00205</name>
</gene>
<dbReference type="SUPFAM" id="SSF53850">
    <property type="entry name" value="Periplasmic binding protein-like II"/>
    <property type="match status" value="1"/>
</dbReference>
<name>A0ABU3KHE1_9BURK</name>
<protein>
    <submittedName>
        <fullName evidence="4">Transporter substrate-binding domain-containing protein</fullName>
    </submittedName>
</protein>
<accession>A0ABU3KHE1</accession>
<organism evidence="4 5">
    <name type="scientific">Rhodoferax potami</name>
    <dbReference type="NCBI Taxonomy" id="3068338"/>
    <lineage>
        <taxon>Bacteria</taxon>
        <taxon>Pseudomonadati</taxon>
        <taxon>Pseudomonadota</taxon>
        <taxon>Betaproteobacteria</taxon>
        <taxon>Burkholderiales</taxon>
        <taxon>Comamonadaceae</taxon>
        <taxon>Rhodoferax</taxon>
    </lineage>
</organism>
<dbReference type="Gene3D" id="3.40.190.10">
    <property type="entry name" value="Periplasmic binding protein-like II"/>
    <property type="match status" value="2"/>
</dbReference>
<evidence type="ECO:0000313" key="5">
    <source>
        <dbReference type="Proteomes" id="UP001321700"/>
    </source>
</evidence>
<evidence type="ECO:0000259" key="3">
    <source>
        <dbReference type="SMART" id="SM00062"/>
    </source>
</evidence>
<comment type="caution">
    <text evidence="4">The sequence shown here is derived from an EMBL/GenBank/DDBJ whole genome shotgun (WGS) entry which is preliminary data.</text>
</comment>
<evidence type="ECO:0000313" key="4">
    <source>
        <dbReference type="EMBL" id="MDT7517181.1"/>
    </source>
</evidence>
<feature type="signal peptide" evidence="2">
    <location>
        <begin position="1"/>
        <end position="23"/>
    </location>
</feature>
<proteinExistence type="predicted"/>
<dbReference type="RefSeq" id="WP_313876144.1">
    <property type="nucleotide sequence ID" value="NZ_JAVBIK010000001.1"/>
</dbReference>
<dbReference type="SMART" id="SM00062">
    <property type="entry name" value="PBPb"/>
    <property type="match status" value="1"/>
</dbReference>
<feature type="domain" description="Solute-binding protein family 3/N-terminal" evidence="3">
    <location>
        <begin position="25"/>
        <end position="245"/>
    </location>
</feature>
<sequence length="245" mass="26887">MPRVLSFLLGASLFAAFCGAAWAQPLTVGMGLNKPPYVMDGGQAGLEVEIARQAFQAVGLSMQAQQFPPSRALMVYRAGQLDVLLTVDEGIGGDGFFSEVYISNQNVAITLAANRFPIKQIEDLAGYSVAAFQNASFLLGERFKRVAGGHTRYTEYPQQITQNNLLFAGRVDVVVGDKRILHHLLRDLDPKLDRSKPLTIHPIFPPNPRKAVFKDAAVRDQFDAGLKIIQSNGVYDAILKKYAHL</sequence>
<keyword evidence="5" id="KW-1185">Reference proteome</keyword>
<dbReference type="Proteomes" id="UP001321700">
    <property type="component" value="Unassembled WGS sequence"/>
</dbReference>
<reference evidence="4 5" key="1">
    <citation type="submission" date="2023-08" db="EMBL/GenBank/DDBJ databases">
        <title>Rhodoferax potami sp. nov. and Rhodoferax mekongensis sp. nov., isolated from the Mekong River in Thailand.</title>
        <authorList>
            <person name="Kitikhun S."/>
            <person name="Charoenyingcharoen P."/>
            <person name="Siriarchawattana P."/>
            <person name="Likhitrattanapisal S."/>
            <person name="Nilsakha T."/>
            <person name="Chanpet A."/>
            <person name="Rattanawaree P."/>
            <person name="Ingsriswang S."/>
        </authorList>
    </citation>
    <scope>NUCLEOTIDE SEQUENCE [LARGE SCALE GENOMIC DNA]</scope>
    <source>
        <strain evidence="4 5">TBRC 17660</strain>
    </source>
</reference>
<dbReference type="PANTHER" id="PTHR35936">
    <property type="entry name" value="MEMBRANE-BOUND LYTIC MUREIN TRANSGLYCOSYLASE F"/>
    <property type="match status" value="1"/>
</dbReference>